<keyword evidence="3" id="KW-1185">Reference proteome</keyword>
<comment type="caution">
    <text evidence="2">The sequence shown here is derived from an EMBL/GenBank/DDBJ whole genome shotgun (WGS) entry which is preliminary data.</text>
</comment>
<feature type="chain" id="PRO_5032827227" description="DUF4476 domain-containing protein" evidence="1">
    <location>
        <begin position="18"/>
        <end position="211"/>
    </location>
</feature>
<evidence type="ECO:0000313" key="2">
    <source>
        <dbReference type="EMBL" id="VDI69591.1"/>
    </source>
</evidence>
<accession>A0A8B6GV93</accession>
<proteinExistence type="predicted"/>
<reference evidence="2" key="1">
    <citation type="submission" date="2018-11" db="EMBL/GenBank/DDBJ databases">
        <authorList>
            <person name="Alioto T."/>
            <person name="Alioto T."/>
        </authorList>
    </citation>
    <scope>NUCLEOTIDE SEQUENCE</scope>
</reference>
<organism evidence="2 3">
    <name type="scientific">Mytilus galloprovincialis</name>
    <name type="common">Mediterranean mussel</name>
    <dbReference type="NCBI Taxonomy" id="29158"/>
    <lineage>
        <taxon>Eukaryota</taxon>
        <taxon>Metazoa</taxon>
        <taxon>Spiralia</taxon>
        <taxon>Lophotrochozoa</taxon>
        <taxon>Mollusca</taxon>
        <taxon>Bivalvia</taxon>
        <taxon>Autobranchia</taxon>
        <taxon>Pteriomorphia</taxon>
        <taxon>Mytilida</taxon>
        <taxon>Mytiloidea</taxon>
        <taxon>Mytilidae</taxon>
        <taxon>Mytilinae</taxon>
        <taxon>Mytilus</taxon>
    </lineage>
</organism>
<protein>
    <recommendedName>
        <fullName evidence="4">DUF4476 domain-containing protein</fullName>
    </recommendedName>
</protein>
<feature type="signal peptide" evidence="1">
    <location>
        <begin position="1"/>
        <end position="17"/>
    </location>
</feature>
<keyword evidence="1" id="KW-0732">Signal</keyword>
<sequence length="211" mass="23765">MKITALIVLTCAMCTFAQTPKTTVSVSTDHLLNILEVMHKSHIYNSLPSSERVLLVELLAAAEVDQVTHLIDRVGFARIAQFLDHVTKIDQGEAKLLEHYLIQELNQETVTAVHHSDDSVVIKLRDLQTQVNNLMQTHLYTTMNQQDKQLVVDLFVAAQHHNVTEFIHTIGYSKVLALVEHISSPRDTHQFLIYLVDHMEAEASGHKPGFG</sequence>
<dbReference type="AlphaFoldDB" id="A0A8B6GV93"/>
<name>A0A8B6GV93_MYTGA</name>
<gene>
    <name evidence="2" type="ORF">MGAL_10B069933</name>
</gene>
<evidence type="ECO:0000256" key="1">
    <source>
        <dbReference type="SAM" id="SignalP"/>
    </source>
</evidence>
<dbReference type="EMBL" id="UYJE01009054">
    <property type="protein sequence ID" value="VDI69591.1"/>
    <property type="molecule type" value="Genomic_DNA"/>
</dbReference>
<evidence type="ECO:0000313" key="3">
    <source>
        <dbReference type="Proteomes" id="UP000596742"/>
    </source>
</evidence>
<evidence type="ECO:0008006" key="4">
    <source>
        <dbReference type="Google" id="ProtNLM"/>
    </source>
</evidence>
<dbReference type="OrthoDB" id="6112279at2759"/>
<dbReference type="Proteomes" id="UP000596742">
    <property type="component" value="Unassembled WGS sequence"/>
</dbReference>